<feature type="domain" description="HIT" evidence="4">
    <location>
        <begin position="25"/>
        <end position="131"/>
    </location>
</feature>
<dbReference type="EMBL" id="KV417665">
    <property type="protein sequence ID" value="KZP11307.1"/>
    <property type="molecule type" value="Genomic_DNA"/>
</dbReference>
<dbReference type="OrthoDB" id="672793at2759"/>
<keyword evidence="6" id="KW-1185">Reference proteome</keyword>
<accession>A0A166A6X6</accession>
<dbReference type="InterPro" id="IPR036265">
    <property type="entry name" value="HIT-like_sf"/>
</dbReference>
<protein>
    <submittedName>
        <fullName evidence="5">HIT-like protein</fullName>
    </submittedName>
</protein>
<sequence length="180" mass="20331">MTSFIINAHEGRPVHSSWRQDESCAFCKIVSGELKAFRLYEDDKVIAILDIMPLRKGHTLVIPKTHFARLSELPPEFAAAVGEVVTKVAHAITQAVENTALNVVCNQEYAQAVHHVHYHIIPAPSLNSPPAVKDDHETKTLKDPRIPLTHREMHRREFESRDELDDDDALVLVQKVKAHL</sequence>
<proteinExistence type="predicted"/>
<feature type="short sequence motif" description="Histidine triad motif" evidence="2 3">
    <location>
        <begin position="115"/>
        <end position="119"/>
    </location>
</feature>
<dbReference type="GO" id="GO:0009117">
    <property type="term" value="P:nucleotide metabolic process"/>
    <property type="evidence" value="ECO:0007669"/>
    <property type="project" value="TreeGrafter"/>
</dbReference>
<dbReference type="SUPFAM" id="SSF54197">
    <property type="entry name" value="HIT-like"/>
    <property type="match status" value="1"/>
</dbReference>
<organism evidence="5 6">
    <name type="scientific">Athelia psychrophila</name>
    <dbReference type="NCBI Taxonomy" id="1759441"/>
    <lineage>
        <taxon>Eukaryota</taxon>
        <taxon>Fungi</taxon>
        <taxon>Dikarya</taxon>
        <taxon>Basidiomycota</taxon>
        <taxon>Agaricomycotina</taxon>
        <taxon>Agaricomycetes</taxon>
        <taxon>Agaricomycetidae</taxon>
        <taxon>Atheliales</taxon>
        <taxon>Atheliaceae</taxon>
        <taxon>Athelia</taxon>
    </lineage>
</organism>
<dbReference type="InterPro" id="IPR001310">
    <property type="entry name" value="Histidine_triad_HIT"/>
</dbReference>
<evidence type="ECO:0000259" key="4">
    <source>
        <dbReference type="PROSITE" id="PS51084"/>
    </source>
</evidence>
<evidence type="ECO:0000313" key="5">
    <source>
        <dbReference type="EMBL" id="KZP11307.1"/>
    </source>
</evidence>
<dbReference type="PANTHER" id="PTHR46648:SF1">
    <property type="entry name" value="ADENOSINE 5'-MONOPHOSPHORAMIDASE HNT1"/>
    <property type="match status" value="1"/>
</dbReference>
<evidence type="ECO:0000256" key="1">
    <source>
        <dbReference type="PIRSR" id="PIRSR601310-1"/>
    </source>
</evidence>
<dbReference type="PRINTS" id="PR00332">
    <property type="entry name" value="HISTRIAD"/>
</dbReference>
<dbReference type="AlphaFoldDB" id="A0A166A6X6"/>
<dbReference type="Proteomes" id="UP000076532">
    <property type="component" value="Unassembled WGS sequence"/>
</dbReference>
<name>A0A166A6X6_9AGAM</name>
<dbReference type="PROSITE" id="PS51084">
    <property type="entry name" value="HIT_2"/>
    <property type="match status" value="1"/>
</dbReference>
<evidence type="ECO:0000256" key="3">
    <source>
        <dbReference type="PROSITE-ProRule" id="PRU00464"/>
    </source>
</evidence>
<dbReference type="Pfam" id="PF01230">
    <property type="entry name" value="HIT"/>
    <property type="match status" value="1"/>
</dbReference>
<gene>
    <name evidence="5" type="ORF">FIBSPDRAFT_871695</name>
</gene>
<evidence type="ECO:0000313" key="6">
    <source>
        <dbReference type="Proteomes" id="UP000076532"/>
    </source>
</evidence>
<dbReference type="InterPro" id="IPR011146">
    <property type="entry name" value="HIT-like"/>
</dbReference>
<dbReference type="STRING" id="436010.A0A166A6X6"/>
<dbReference type="GO" id="GO:0003824">
    <property type="term" value="F:catalytic activity"/>
    <property type="evidence" value="ECO:0007669"/>
    <property type="project" value="InterPro"/>
</dbReference>
<reference evidence="5 6" key="1">
    <citation type="journal article" date="2016" name="Mol. Biol. Evol.">
        <title>Comparative Genomics of Early-Diverging Mushroom-Forming Fungi Provides Insights into the Origins of Lignocellulose Decay Capabilities.</title>
        <authorList>
            <person name="Nagy L.G."/>
            <person name="Riley R."/>
            <person name="Tritt A."/>
            <person name="Adam C."/>
            <person name="Daum C."/>
            <person name="Floudas D."/>
            <person name="Sun H."/>
            <person name="Yadav J.S."/>
            <person name="Pangilinan J."/>
            <person name="Larsson K.H."/>
            <person name="Matsuura K."/>
            <person name="Barry K."/>
            <person name="Labutti K."/>
            <person name="Kuo R."/>
            <person name="Ohm R.A."/>
            <person name="Bhattacharya S.S."/>
            <person name="Shirouzu T."/>
            <person name="Yoshinaga Y."/>
            <person name="Martin F.M."/>
            <person name="Grigoriev I.V."/>
            <person name="Hibbett D.S."/>
        </authorList>
    </citation>
    <scope>NUCLEOTIDE SEQUENCE [LARGE SCALE GENOMIC DNA]</scope>
    <source>
        <strain evidence="5 6">CBS 109695</strain>
    </source>
</reference>
<dbReference type="PANTHER" id="PTHR46648">
    <property type="entry name" value="HIT FAMILY PROTEIN 1"/>
    <property type="match status" value="1"/>
</dbReference>
<dbReference type="Gene3D" id="3.30.428.10">
    <property type="entry name" value="HIT-like"/>
    <property type="match status" value="1"/>
</dbReference>
<evidence type="ECO:0000256" key="2">
    <source>
        <dbReference type="PIRSR" id="PIRSR601310-3"/>
    </source>
</evidence>
<feature type="active site" description="Tele-AMP-histidine intermediate" evidence="1">
    <location>
        <position position="117"/>
    </location>
</feature>